<accession>A0A6C0DZ24</accession>
<evidence type="ECO:0000313" key="1">
    <source>
        <dbReference type="EMBL" id="QHT21601.1"/>
    </source>
</evidence>
<proteinExistence type="predicted"/>
<organism evidence="1">
    <name type="scientific">viral metagenome</name>
    <dbReference type="NCBI Taxonomy" id="1070528"/>
    <lineage>
        <taxon>unclassified sequences</taxon>
        <taxon>metagenomes</taxon>
        <taxon>organismal metagenomes</taxon>
    </lineage>
</organism>
<name>A0A6C0DZ24_9ZZZZ</name>
<dbReference type="AlphaFoldDB" id="A0A6C0DZ24"/>
<sequence length="97" mass="11263">MAEQSNDYKNKKYHHKIQQKLKEMVAQGMNIPAGYSQFMLPYNMTQQGGGGVADQDQYFDYKARKYHHKNQQLCRQIIARGGSVPVQYEKYLLPFSG</sequence>
<reference evidence="1" key="1">
    <citation type="journal article" date="2020" name="Nature">
        <title>Giant virus diversity and host interactions through global metagenomics.</title>
        <authorList>
            <person name="Schulz F."/>
            <person name="Roux S."/>
            <person name="Paez-Espino D."/>
            <person name="Jungbluth S."/>
            <person name="Walsh D.A."/>
            <person name="Denef V.J."/>
            <person name="McMahon K.D."/>
            <person name="Konstantinidis K.T."/>
            <person name="Eloe-Fadrosh E.A."/>
            <person name="Kyrpides N.C."/>
            <person name="Woyke T."/>
        </authorList>
    </citation>
    <scope>NUCLEOTIDE SEQUENCE</scope>
    <source>
        <strain evidence="1">GVMAG-M-3300023179-103</strain>
    </source>
</reference>
<protein>
    <submittedName>
        <fullName evidence="1">Uncharacterized protein</fullName>
    </submittedName>
</protein>
<dbReference type="EMBL" id="MN739695">
    <property type="protein sequence ID" value="QHT21601.1"/>
    <property type="molecule type" value="Genomic_DNA"/>
</dbReference>